<keyword evidence="1" id="KW-0812">Transmembrane</keyword>
<dbReference type="EMBL" id="AAOH01000007">
    <property type="protein sequence ID" value="EAR27068.1"/>
    <property type="molecule type" value="Genomic_DNA"/>
</dbReference>
<sequence length="100" mass="11466">MNHPDSINTVEIIKKVQRLRAFYSHVLQYVVVMLLLSILNFIISPDYIWVIWPALGWGIGIVLQGLSTIGLFAKMAIFDSHWEQKQINKRLASLSQAQTK</sequence>
<proteinExistence type="predicted"/>
<protein>
    <recommendedName>
        <fullName evidence="2">2TM domain-containing protein</fullName>
    </recommendedName>
</protein>
<dbReference type="AlphaFoldDB" id="A4CDM6"/>
<feature type="domain" description="2TM" evidence="2">
    <location>
        <begin position="14"/>
        <end position="91"/>
    </location>
</feature>
<dbReference type="Pfam" id="PF13239">
    <property type="entry name" value="2TM"/>
    <property type="match status" value="1"/>
</dbReference>
<organism evidence="3 4">
    <name type="scientific">Pseudoalteromonas tunicata D2</name>
    <dbReference type="NCBI Taxonomy" id="87626"/>
    <lineage>
        <taxon>Bacteria</taxon>
        <taxon>Pseudomonadati</taxon>
        <taxon>Pseudomonadota</taxon>
        <taxon>Gammaproteobacteria</taxon>
        <taxon>Alteromonadales</taxon>
        <taxon>Pseudoalteromonadaceae</taxon>
        <taxon>Pseudoalteromonas</taxon>
    </lineage>
</organism>
<evidence type="ECO:0000259" key="2">
    <source>
        <dbReference type="Pfam" id="PF13239"/>
    </source>
</evidence>
<dbReference type="InterPro" id="IPR025698">
    <property type="entry name" value="2TM_dom"/>
</dbReference>
<evidence type="ECO:0000313" key="3">
    <source>
        <dbReference type="EMBL" id="EAR27068.1"/>
    </source>
</evidence>
<dbReference type="eggNOG" id="COG1396">
    <property type="taxonomic scope" value="Bacteria"/>
</dbReference>
<evidence type="ECO:0000256" key="1">
    <source>
        <dbReference type="SAM" id="Phobius"/>
    </source>
</evidence>
<gene>
    <name evidence="3" type="ORF">PTD2_05340</name>
</gene>
<comment type="caution">
    <text evidence="3">The sequence shown here is derived from an EMBL/GenBank/DDBJ whole genome shotgun (WGS) entry which is preliminary data.</text>
</comment>
<keyword evidence="4" id="KW-1185">Reference proteome</keyword>
<accession>A4CDM6</accession>
<reference evidence="3 4" key="1">
    <citation type="submission" date="2006-02" db="EMBL/GenBank/DDBJ databases">
        <authorList>
            <person name="Moran M.A."/>
            <person name="Kjelleberg S."/>
            <person name="Egan S."/>
            <person name="Saunders N."/>
            <person name="Thomas T."/>
            <person name="Ferriera S."/>
            <person name="Johnson J."/>
            <person name="Kravitz S."/>
            <person name="Halpern A."/>
            <person name="Remington K."/>
            <person name="Beeson K."/>
            <person name="Tran B."/>
            <person name="Rogers Y.-H."/>
            <person name="Friedman R."/>
            <person name="Venter J.C."/>
        </authorList>
    </citation>
    <scope>NUCLEOTIDE SEQUENCE [LARGE SCALE GENOMIC DNA]</scope>
    <source>
        <strain evidence="3 4">D2</strain>
    </source>
</reference>
<dbReference type="STRING" id="87626.PTD2_05340"/>
<evidence type="ECO:0000313" key="4">
    <source>
        <dbReference type="Proteomes" id="UP000006201"/>
    </source>
</evidence>
<feature type="transmembrane region" description="Helical" evidence="1">
    <location>
        <begin position="21"/>
        <end position="43"/>
    </location>
</feature>
<dbReference type="HOGENOM" id="CLU_173284_0_0_6"/>
<keyword evidence="1" id="KW-1133">Transmembrane helix</keyword>
<keyword evidence="1" id="KW-0472">Membrane</keyword>
<dbReference type="Proteomes" id="UP000006201">
    <property type="component" value="Unassembled WGS sequence"/>
</dbReference>
<feature type="transmembrane region" description="Helical" evidence="1">
    <location>
        <begin position="49"/>
        <end position="73"/>
    </location>
</feature>
<name>A4CDM6_9GAMM</name>